<dbReference type="OrthoDB" id="1771403at2"/>
<dbReference type="CDD" id="cd01949">
    <property type="entry name" value="GGDEF"/>
    <property type="match status" value="1"/>
</dbReference>
<keyword evidence="4" id="KW-1185">Reference proteome</keyword>
<feature type="transmembrane region" description="Helical" evidence="1">
    <location>
        <begin position="70"/>
        <end position="89"/>
    </location>
</feature>
<dbReference type="NCBIfam" id="TIGR00254">
    <property type="entry name" value="GGDEF"/>
    <property type="match status" value="1"/>
</dbReference>
<proteinExistence type="predicted"/>
<dbReference type="InterPro" id="IPR029787">
    <property type="entry name" value="Nucleotide_cyclase"/>
</dbReference>
<feature type="domain" description="GGDEF" evidence="2">
    <location>
        <begin position="238"/>
        <end position="365"/>
    </location>
</feature>
<feature type="transmembrane region" description="Helical" evidence="1">
    <location>
        <begin position="178"/>
        <end position="195"/>
    </location>
</feature>
<organism evidence="3 4">
    <name type="scientific">Eubacterium pyruvativorans</name>
    <dbReference type="NCBI Taxonomy" id="155865"/>
    <lineage>
        <taxon>Bacteria</taxon>
        <taxon>Bacillati</taxon>
        <taxon>Bacillota</taxon>
        <taxon>Clostridia</taxon>
        <taxon>Eubacteriales</taxon>
        <taxon>Eubacteriaceae</taxon>
        <taxon>Eubacterium</taxon>
    </lineage>
</organism>
<dbReference type="PANTHER" id="PTHR45138:SF9">
    <property type="entry name" value="DIGUANYLATE CYCLASE DGCM-RELATED"/>
    <property type="match status" value="1"/>
</dbReference>
<evidence type="ECO:0000313" key="3">
    <source>
        <dbReference type="EMBL" id="SFU37438.1"/>
    </source>
</evidence>
<dbReference type="Gene3D" id="3.30.70.270">
    <property type="match status" value="1"/>
</dbReference>
<dbReference type="Pfam" id="PF00990">
    <property type="entry name" value="GGDEF"/>
    <property type="match status" value="1"/>
</dbReference>
<gene>
    <name evidence="3" type="ORF">SAMN05216508_10315</name>
</gene>
<dbReference type="SUPFAM" id="SSF55073">
    <property type="entry name" value="Nucleotide cyclase"/>
    <property type="match status" value="1"/>
</dbReference>
<evidence type="ECO:0000256" key="1">
    <source>
        <dbReference type="SAM" id="Phobius"/>
    </source>
</evidence>
<dbReference type="GO" id="GO:0052621">
    <property type="term" value="F:diguanylate cyclase activity"/>
    <property type="evidence" value="ECO:0007669"/>
    <property type="project" value="TreeGrafter"/>
</dbReference>
<keyword evidence="1" id="KW-1133">Transmembrane helix</keyword>
<dbReference type="SMART" id="SM00267">
    <property type="entry name" value="GGDEF"/>
    <property type="match status" value="1"/>
</dbReference>
<feature type="transmembrane region" description="Helical" evidence="1">
    <location>
        <begin position="126"/>
        <end position="143"/>
    </location>
</feature>
<keyword evidence="1" id="KW-0472">Membrane</keyword>
<keyword evidence="1" id="KW-0812">Transmembrane</keyword>
<accession>A0A1I7FMS2</accession>
<feature type="transmembrane region" description="Helical" evidence="1">
    <location>
        <begin position="42"/>
        <end position="64"/>
    </location>
</feature>
<dbReference type="AlphaFoldDB" id="A0A1I7FMS2"/>
<reference evidence="3 4" key="1">
    <citation type="submission" date="2016-10" db="EMBL/GenBank/DDBJ databases">
        <authorList>
            <person name="de Groot N.N."/>
        </authorList>
    </citation>
    <scope>NUCLEOTIDE SEQUENCE [LARGE SCALE GENOMIC DNA]</scope>
    <source>
        <strain evidence="3 4">KHGC13</strain>
    </source>
</reference>
<dbReference type="PANTHER" id="PTHR45138">
    <property type="entry name" value="REGULATORY COMPONENTS OF SENSORY TRANSDUCTION SYSTEM"/>
    <property type="match status" value="1"/>
</dbReference>
<dbReference type="STRING" id="155865.SAMN05216515_10315"/>
<dbReference type="Proteomes" id="UP000198817">
    <property type="component" value="Unassembled WGS sequence"/>
</dbReference>
<evidence type="ECO:0000313" key="4">
    <source>
        <dbReference type="Proteomes" id="UP000198817"/>
    </source>
</evidence>
<dbReference type="RefSeq" id="WP_090470005.1">
    <property type="nucleotide sequence ID" value="NZ_FOWF01000003.1"/>
</dbReference>
<dbReference type="InterPro" id="IPR000160">
    <property type="entry name" value="GGDEF_dom"/>
</dbReference>
<evidence type="ECO:0000259" key="2">
    <source>
        <dbReference type="PROSITE" id="PS50887"/>
    </source>
</evidence>
<name>A0A1I7FMS2_9FIRM</name>
<sequence>MNKEKRRNLSDRLRSIFLYCGLSKPGYQAVKSRIIDENERNMLGVSGIGFLSGLLLTVFAMAGILKRRPLPAYAFFFLYSAAFMILRRAARRRKKRLGLKWAYLQTFGLLVFGILNSAVFSPTKNYVGVTFCVMLVIPAFILIDRPVREVPMLLVGSAGYLTAVRLCKDPQTFEMETANVLAFTAAGILCILMNTPRFVRSLSDRIYIEKERDLDSLTKTQTRQAAVAMIHSCLDRGAGGAFFMIDIDNFKGINDTFGHLRGDEVLRRFARCVERNVRRSDIVGRFGGDEFIVYLPFLGVDEAAFVAGRILESVRDEFRQEKISISCSIGISIVRPYESFDAFFSRADAAVYEAKRNGKGRYAVA</sequence>
<feature type="transmembrane region" description="Helical" evidence="1">
    <location>
        <begin position="101"/>
        <end position="120"/>
    </location>
</feature>
<dbReference type="EMBL" id="FPBT01000003">
    <property type="protein sequence ID" value="SFU37438.1"/>
    <property type="molecule type" value="Genomic_DNA"/>
</dbReference>
<dbReference type="PROSITE" id="PS50887">
    <property type="entry name" value="GGDEF"/>
    <property type="match status" value="1"/>
</dbReference>
<dbReference type="InterPro" id="IPR043128">
    <property type="entry name" value="Rev_trsase/Diguanyl_cyclase"/>
</dbReference>
<dbReference type="InterPro" id="IPR050469">
    <property type="entry name" value="Diguanylate_Cyclase"/>
</dbReference>
<protein>
    <submittedName>
        <fullName evidence="3">Diguanylate cyclase (GGDEF) domain-containing protein</fullName>
    </submittedName>
</protein>